<dbReference type="InterPro" id="IPR057495">
    <property type="entry name" value="AAA_lid_BCS1"/>
</dbReference>
<keyword evidence="17" id="KW-1185">Reference proteome</keyword>
<dbReference type="SUPFAM" id="SSF52540">
    <property type="entry name" value="P-loop containing nucleoside triphosphate hydrolases"/>
    <property type="match status" value="1"/>
</dbReference>
<keyword evidence="5" id="KW-0999">Mitochondrion inner membrane</keyword>
<dbReference type="GO" id="GO:0016887">
    <property type="term" value="F:ATP hydrolysis activity"/>
    <property type="evidence" value="ECO:0007669"/>
    <property type="project" value="InterPro"/>
</dbReference>
<evidence type="ECO:0000259" key="14">
    <source>
        <dbReference type="SMART" id="SM00382"/>
    </source>
</evidence>
<evidence type="ECO:0000256" key="8">
    <source>
        <dbReference type="ARBA" id="ARBA00022989"/>
    </source>
</evidence>
<dbReference type="Pfam" id="PF25426">
    <property type="entry name" value="AAA_lid_BCS1"/>
    <property type="match status" value="1"/>
</dbReference>
<evidence type="ECO:0000313" key="16">
    <source>
        <dbReference type="EMBL" id="KIK23839.1"/>
    </source>
</evidence>
<dbReference type="Proteomes" id="UP000054018">
    <property type="component" value="Unassembled WGS sequence"/>
</dbReference>
<feature type="compositionally biased region" description="Low complexity" evidence="13">
    <location>
        <begin position="456"/>
        <end position="476"/>
    </location>
</feature>
<dbReference type="InterPro" id="IPR027417">
    <property type="entry name" value="P-loop_NTPase"/>
</dbReference>
<feature type="domain" description="AAA+ ATPase" evidence="14">
    <location>
        <begin position="268"/>
        <end position="417"/>
    </location>
</feature>
<dbReference type="HOGENOM" id="CLU_010189_3_2_1"/>
<dbReference type="Gene3D" id="3.40.50.300">
    <property type="entry name" value="P-loop containing nucleotide triphosphate hydrolases"/>
    <property type="match status" value="1"/>
</dbReference>
<keyword evidence="7 12" id="KW-0067">ATP-binding</keyword>
<keyword evidence="6" id="KW-0378">Hydrolase</keyword>
<evidence type="ECO:0000256" key="7">
    <source>
        <dbReference type="ARBA" id="ARBA00022840"/>
    </source>
</evidence>
<dbReference type="STRING" id="765257.A0A0C9ZD25"/>
<feature type="domain" description="BCS1 N-terminal" evidence="15">
    <location>
        <begin position="61"/>
        <end position="237"/>
    </location>
</feature>
<proteinExistence type="inferred from homology"/>
<comment type="catalytic activity">
    <reaction evidence="11">
        <text>ATP + H2O = ADP + phosphate + H(+)</text>
        <dbReference type="Rhea" id="RHEA:13065"/>
        <dbReference type="ChEBI" id="CHEBI:15377"/>
        <dbReference type="ChEBI" id="CHEBI:15378"/>
        <dbReference type="ChEBI" id="CHEBI:30616"/>
        <dbReference type="ChEBI" id="CHEBI:43474"/>
        <dbReference type="ChEBI" id="CHEBI:456216"/>
    </reaction>
    <physiologicalReaction direction="left-to-right" evidence="11">
        <dbReference type="Rhea" id="RHEA:13066"/>
    </physiologicalReaction>
</comment>
<protein>
    <recommendedName>
        <fullName evidence="18">P-loop containing nucleoside triphosphate hydrolase protein</fullName>
    </recommendedName>
</protein>
<dbReference type="Pfam" id="PF00004">
    <property type="entry name" value="AAA"/>
    <property type="match status" value="1"/>
</dbReference>
<dbReference type="EMBL" id="KN833722">
    <property type="protein sequence ID" value="KIK23839.1"/>
    <property type="molecule type" value="Genomic_DNA"/>
</dbReference>
<evidence type="ECO:0000256" key="6">
    <source>
        <dbReference type="ARBA" id="ARBA00022801"/>
    </source>
</evidence>
<dbReference type="GO" id="GO:0005743">
    <property type="term" value="C:mitochondrial inner membrane"/>
    <property type="evidence" value="ECO:0007669"/>
    <property type="project" value="UniProtKB-SubCell"/>
</dbReference>
<evidence type="ECO:0000256" key="12">
    <source>
        <dbReference type="RuleBase" id="RU003651"/>
    </source>
</evidence>
<dbReference type="PROSITE" id="PS00674">
    <property type="entry name" value="AAA"/>
    <property type="match status" value="1"/>
</dbReference>
<dbReference type="PANTHER" id="PTHR23070">
    <property type="entry name" value="BCS1 AAA-TYPE ATPASE"/>
    <property type="match status" value="1"/>
</dbReference>
<dbReference type="GO" id="GO:0005524">
    <property type="term" value="F:ATP binding"/>
    <property type="evidence" value="ECO:0007669"/>
    <property type="project" value="UniProtKB-KW"/>
</dbReference>
<comment type="subcellular location">
    <subcellularLocation>
        <location evidence="1">Mitochondrion inner membrane</location>
        <topology evidence="1">Single-pass membrane protein</topology>
    </subcellularLocation>
</comment>
<comment type="similarity">
    <text evidence="2">Belongs to the AAA ATPase family. BCS1 subfamily.</text>
</comment>
<dbReference type="OrthoDB" id="10251412at2759"/>
<keyword evidence="3" id="KW-0812">Transmembrane</keyword>
<dbReference type="SMART" id="SM00382">
    <property type="entry name" value="AAA"/>
    <property type="match status" value="1"/>
</dbReference>
<evidence type="ECO:0000256" key="1">
    <source>
        <dbReference type="ARBA" id="ARBA00004434"/>
    </source>
</evidence>
<evidence type="ECO:0000256" key="5">
    <source>
        <dbReference type="ARBA" id="ARBA00022792"/>
    </source>
</evidence>
<evidence type="ECO:0000256" key="11">
    <source>
        <dbReference type="ARBA" id="ARBA00048778"/>
    </source>
</evidence>
<evidence type="ECO:0000313" key="17">
    <source>
        <dbReference type="Proteomes" id="UP000054018"/>
    </source>
</evidence>
<dbReference type="InterPro" id="IPR003959">
    <property type="entry name" value="ATPase_AAA_core"/>
</dbReference>
<dbReference type="AlphaFoldDB" id="A0A0C9ZD25"/>
<keyword evidence="8" id="KW-1133">Transmembrane helix</keyword>
<keyword evidence="4 12" id="KW-0547">Nucleotide-binding</keyword>
<name>A0A0C9ZD25_9AGAM</name>
<gene>
    <name evidence="16" type="ORF">PISMIDRAFT_678836</name>
</gene>
<reference evidence="16 17" key="1">
    <citation type="submission" date="2014-04" db="EMBL/GenBank/DDBJ databases">
        <authorList>
            <consortium name="DOE Joint Genome Institute"/>
            <person name="Kuo A."/>
            <person name="Kohler A."/>
            <person name="Costa M.D."/>
            <person name="Nagy L.G."/>
            <person name="Floudas D."/>
            <person name="Copeland A."/>
            <person name="Barry K.W."/>
            <person name="Cichocki N."/>
            <person name="Veneault-Fourrey C."/>
            <person name="LaButti K."/>
            <person name="Lindquist E.A."/>
            <person name="Lipzen A."/>
            <person name="Lundell T."/>
            <person name="Morin E."/>
            <person name="Murat C."/>
            <person name="Sun H."/>
            <person name="Tunlid A."/>
            <person name="Henrissat B."/>
            <person name="Grigoriev I.V."/>
            <person name="Hibbett D.S."/>
            <person name="Martin F."/>
            <person name="Nordberg H.P."/>
            <person name="Cantor M.N."/>
            <person name="Hua S.X."/>
        </authorList>
    </citation>
    <scope>NUCLEOTIDE SEQUENCE [LARGE SCALE GENOMIC DNA]</scope>
    <source>
        <strain evidence="16 17">441</strain>
    </source>
</reference>
<feature type="region of interest" description="Disordered" evidence="13">
    <location>
        <begin position="337"/>
        <end position="366"/>
    </location>
</feature>
<dbReference type="InterPro" id="IPR014851">
    <property type="entry name" value="BCS1_N"/>
</dbReference>
<keyword evidence="10" id="KW-0472">Membrane</keyword>
<evidence type="ECO:0000256" key="10">
    <source>
        <dbReference type="ARBA" id="ARBA00023136"/>
    </source>
</evidence>
<dbReference type="InterPro" id="IPR003960">
    <property type="entry name" value="ATPase_AAA_CS"/>
</dbReference>
<evidence type="ECO:0000256" key="2">
    <source>
        <dbReference type="ARBA" id="ARBA00007448"/>
    </source>
</evidence>
<dbReference type="SMART" id="SM01024">
    <property type="entry name" value="BCS1_N"/>
    <property type="match status" value="1"/>
</dbReference>
<evidence type="ECO:0000256" key="3">
    <source>
        <dbReference type="ARBA" id="ARBA00022692"/>
    </source>
</evidence>
<evidence type="ECO:0000256" key="9">
    <source>
        <dbReference type="ARBA" id="ARBA00023128"/>
    </source>
</evidence>
<accession>A0A0C9ZD25</accession>
<feature type="region of interest" description="Disordered" evidence="13">
    <location>
        <begin position="439"/>
        <end position="476"/>
    </location>
</feature>
<organism evidence="16 17">
    <name type="scientific">Pisolithus microcarpus 441</name>
    <dbReference type="NCBI Taxonomy" id="765257"/>
    <lineage>
        <taxon>Eukaryota</taxon>
        <taxon>Fungi</taxon>
        <taxon>Dikarya</taxon>
        <taxon>Basidiomycota</taxon>
        <taxon>Agaricomycotina</taxon>
        <taxon>Agaricomycetes</taxon>
        <taxon>Agaricomycetidae</taxon>
        <taxon>Boletales</taxon>
        <taxon>Sclerodermatineae</taxon>
        <taxon>Pisolithaceae</taxon>
        <taxon>Pisolithus</taxon>
    </lineage>
</organism>
<dbReference type="Pfam" id="PF08740">
    <property type="entry name" value="BCS1_N"/>
    <property type="match status" value="1"/>
</dbReference>
<evidence type="ECO:0000256" key="4">
    <source>
        <dbReference type="ARBA" id="ARBA00022741"/>
    </source>
</evidence>
<evidence type="ECO:0000259" key="15">
    <source>
        <dbReference type="SMART" id="SM01024"/>
    </source>
</evidence>
<dbReference type="InterPro" id="IPR050747">
    <property type="entry name" value="Mitochondrial_chaperone_BCS1"/>
</dbReference>
<keyword evidence="9" id="KW-0496">Mitochondrion</keyword>
<evidence type="ECO:0000256" key="13">
    <source>
        <dbReference type="SAM" id="MobiDB-lite"/>
    </source>
</evidence>
<dbReference type="InterPro" id="IPR003593">
    <property type="entry name" value="AAA+_ATPase"/>
</dbReference>
<reference evidence="17" key="2">
    <citation type="submission" date="2015-01" db="EMBL/GenBank/DDBJ databases">
        <title>Evolutionary Origins and Diversification of the Mycorrhizal Mutualists.</title>
        <authorList>
            <consortium name="DOE Joint Genome Institute"/>
            <consortium name="Mycorrhizal Genomics Consortium"/>
            <person name="Kohler A."/>
            <person name="Kuo A."/>
            <person name="Nagy L.G."/>
            <person name="Floudas D."/>
            <person name="Copeland A."/>
            <person name="Barry K.W."/>
            <person name="Cichocki N."/>
            <person name="Veneault-Fourrey C."/>
            <person name="LaButti K."/>
            <person name="Lindquist E.A."/>
            <person name="Lipzen A."/>
            <person name="Lundell T."/>
            <person name="Morin E."/>
            <person name="Murat C."/>
            <person name="Riley R."/>
            <person name="Ohm R."/>
            <person name="Sun H."/>
            <person name="Tunlid A."/>
            <person name="Henrissat B."/>
            <person name="Grigoriev I.V."/>
            <person name="Hibbett D.S."/>
            <person name="Martin F."/>
        </authorList>
    </citation>
    <scope>NUCLEOTIDE SEQUENCE [LARGE SCALE GENOMIC DNA]</scope>
    <source>
        <strain evidence="17">441</strain>
    </source>
</reference>
<sequence length="545" mass="59818">MASLQQVVEQLALAAASFNETVALNGTSPSNTLSGGPFKRLTAITSMLASTSALRDWAFLLVIGSLFEVARRGLSTFWTSLVDAFFITAVFDEDDASYQWILAWLSKQPSWRNIRYVTVATDTVRAVYSEEGYSRRGSISKEPSYMPAESHSYTLWYKSRWMTVTRVSVSNHGGWASKDSLQLRVLSRRQGILGTIIEEAKKDWLETQKDSLTVWVSNSDNVWVPLARQLKRPLSSIVLDPGVREFLVKDVKDFLASKAWYQERGIPFRRGYLLYGVPGSGKTSVIQAIAGELCLNVYVLALSRSGLDDSSLASLLSSLPEQCIVLMEDVDAAFYHGLSREPGSPTATSETGARDRRSSSGESPGKLSLSGILNAIDGIAANEGRILFATTNKYDVLDPALCRPGRMDLRLQFHHASRYQAREVFKRFFASYPTEVTGKDDVAAAEPDVDAPPPLDLASPAKSQGSSSEPSEKSLYSGLCHTSRAPKLSIHELSALADQFAAGVPERQITMAALQGYLMTHKATPFKAVADVSAWVERELAEGHH</sequence>
<evidence type="ECO:0008006" key="18">
    <source>
        <dbReference type="Google" id="ProtNLM"/>
    </source>
</evidence>